<name>A0A1U9ZW53_9ACTN</name>
<dbReference type="GO" id="GO:0005524">
    <property type="term" value="F:ATP binding"/>
    <property type="evidence" value="ECO:0007669"/>
    <property type="project" value="UniProtKB-KW"/>
</dbReference>
<dbReference type="GO" id="GO:0046677">
    <property type="term" value="P:response to antibiotic"/>
    <property type="evidence" value="ECO:0007669"/>
    <property type="project" value="UniProtKB-KW"/>
</dbReference>
<evidence type="ECO:0000259" key="6">
    <source>
        <dbReference type="PROSITE" id="PS50893"/>
    </source>
</evidence>
<comment type="subcellular location">
    <subcellularLocation>
        <location evidence="1">Cell membrane</location>
        <topology evidence="1">Peripheral membrane protein</topology>
    </subcellularLocation>
</comment>
<evidence type="ECO:0000256" key="2">
    <source>
        <dbReference type="ARBA" id="ARBA00022448"/>
    </source>
</evidence>
<protein>
    <submittedName>
        <fullName evidence="7">ABC transporter ATP-binding protein</fullName>
    </submittedName>
</protein>
<dbReference type="SMART" id="SM00382">
    <property type="entry name" value="AAA"/>
    <property type="match status" value="1"/>
</dbReference>
<dbReference type="InterPro" id="IPR003439">
    <property type="entry name" value="ABC_transporter-like_ATP-bd"/>
</dbReference>
<dbReference type="STRING" id="1909395.BKM31_12540"/>
<dbReference type="GO" id="GO:0005886">
    <property type="term" value="C:plasma membrane"/>
    <property type="evidence" value="ECO:0007669"/>
    <property type="project" value="UniProtKB-SubCell"/>
</dbReference>
<keyword evidence="8" id="KW-1185">Reference proteome</keyword>
<sequence>MAVIEVNDLRKSYKGHQAVNGVSLTVERGEIFGIAGPNGAGKTSVVECVSGLRRPDGGTVRVLGLDPHGGDRRALQQRIGAQLQEAALPDAIKVGEALKMYASFYDDPADWRALMDEWGLAGRKGDRFAGLSGGWKQRLFIALALVGRPEVVLLDELTTGLDPDARRSTWALIRTMRERGVTVVIVTHFMDEAEALCDRVAIIDGGRVTAQGSPRELIGQAGAGTASLEDAYFALTGRN</sequence>
<dbReference type="OrthoDB" id="9804819at2"/>
<evidence type="ECO:0000313" key="7">
    <source>
        <dbReference type="EMBL" id="AQZ62186.1"/>
    </source>
</evidence>
<dbReference type="InterPro" id="IPR017871">
    <property type="entry name" value="ABC_transporter-like_CS"/>
</dbReference>
<dbReference type="CDD" id="cd03230">
    <property type="entry name" value="ABC_DR_subfamily_A"/>
    <property type="match status" value="1"/>
</dbReference>
<feature type="domain" description="ABC transporter" evidence="6">
    <location>
        <begin position="4"/>
        <end position="230"/>
    </location>
</feature>
<evidence type="ECO:0000256" key="5">
    <source>
        <dbReference type="ARBA" id="ARBA00023251"/>
    </source>
</evidence>
<dbReference type="GO" id="GO:0016887">
    <property type="term" value="F:ATP hydrolysis activity"/>
    <property type="evidence" value="ECO:0007669"/>
    <property type="project" value="InterPro"/>
</dbReference>
<gene>
    <name evidence="7" type="ORF">BKM31_12540</name>
</gene>
<dbReference type="PANTHER" id="PTHR42711">
    <property type="entry name" value="ABC TRANSPORTER ATP-BINDING PROTEIN"/>
    <property type="match status" value="1"/>
</dbReference>
<dbReference type="InterPro" id="IPR003593">
    <property type="entry name" value="AAA+_ATPase"/>
</dbReference>
<dbReference type="EMBL" id="CP017717">
    <property type="protein sequence ID" value="AQZ62186.1"/>
    <property type="molecule type" value="Genomic_DNA"/>
</dbReference>
<evidence type="ECO:0000256" key="1">
    <source>
        <dbReference type="ARBA" id="ARBA00004202"/>
    </source>
</evidence>
<dbReference type="AlphaFoldDB" id="A0A1U9ZW53"/>
<evidence type="ECO:0000313" key="8">
    <source>
        <dbReference type="Proteomes" id="UP000190797"/>
    </source>
</evidence>
<dbReference type="SUPFAM" id="SSF52540">
    <property type="entry name" value="P-loop containing nucleoside triphosphate hydrolases"/>
    <property type="match status" value="1"/>
</dbReference>
<keyword evidence="3" id="KW-0547">Nucleotide-binding</keyword>
<dbReference type="Gene3D" id="3.40.50.300">
    <property type="entry name" value="P-loop containing nucleotide triphosphate hydrolases"/>
    <property type="match status" value="1"/>
</dbReference>
<evidence type="ECO:0000256" key="4">
    <source>
        <dbReference type="ARBA" id="ARBA00022840"/>
    </source>
</evidence>
<reference evidence="8" key="1">
    <citation type="journal article" date="2017" name="Med. Chem. Commun.">
        <title>Nonomuraea sp. ATCC 55076 harbours the largest actinomycete chromosome to date and the kistamicin biosynthetic gene cluster.</title>
        <authorList>
            <person name="Nazari B."/>
            <person name="Forneris C.C."/>
            <person name="Gibson M.I."/>
            <person name="Moon K."/>
            <person name="Schramma K.R."/>
            <person name="Seyedsayamdost M.R."/>
        </authorList>
    </citation>
    <scope>NUCLEOTIDE SEQUENCE [LARGE SCALE GENOMIC DNA]</scope>
    <source>
        <strain evidence="8">ATCC 55076</strain>
    </source>
</reference>
<dbReference type="Proteomes" id="UP000190797">
    <property type="component" value="Chromosome"/>
</dbReference>
<dbReference type="PROSITE" id="PS50893">
    <property type="entry name" value="ABC_TRANSPORTER_2"/>
    <property type="match status" value="1"/>
</dbReference>
<organism evidence="7 8">
    <name type="scientific">[Actinomadura] parvosata subsp. kistnae</name>
    <dbReference type="NCBI Taxonomy" id="1909395"/>
    <lineage>
        <taxon>Bacteria</taxon>
        <taxon>Bacillati</taxon>
        <taxon>Actinomycetota</taxon>
        <taxon>Actinomycetes</taxon>
        <taxon>Streptosporangiales</taxon>
        <taxon>Streptosporangiaceae</taxon>
        <taxon>Nonomuraea</taxon>
    </lineage>
</organism>
<evidence type="ECO:0000256" key="3">
    <source>
        <dbReference type="ARBA" id="ARBA00022741"/>
    </source>
</evidence>
<keyword evidence="2" id="KW-0813">Transport</keyword>
<dbReference type="InterPro" id="IPR050763">
    <property type="entry name" value="ABC_transporter_ATP-binding"/>
</dbReference>
<dbReference type="PROSITE" id="PS00211">
    <property type="entry name" value="ABC_TRANSPORTER_1"/>
    <property type="match status" value="1"/>
</dbReference>
<keyword evidence="5" id="KW-0046">Antibiotic resistance</keyword>
<dbReference type="InterPro" id="IPR027417">
    <property type="entry name" value="P-loop_NTPase"/>
</dbReference>
<dbReference type="PANTHER" id="PTHR42711:SF16">
    <property type="entry name" value="ABC TRANSPORTER ATP-BINDING PROTEIN"/>
    <property type="match status" value="1"/>
</dbReference>
<keyword evidence="4 7" id="KW-0067">ATP-binding</keyword>
<accession>A0A1U9ZW53</accession>
<proteinExistence type="predicted"/>
<dbReference type="KEGG" id="noa:BKM31_12540"/>
<dbReference type="RefSeq" id="WP_080038331.1">
    <property type="nucleotide sequence ID" value="NZ_CP017717.1"/>
</dbReference>
<dbReference type="Pfam" id="PF00005">
    <property type="entry name" value="ABC_tran"/>
    <property type="match status" value="1"/>
</dbReference>